<dbReference type="AlphaFoldDB" id="X6NE42"/>
<keyword evidence="2" id="KW-1185">Reference proteome</keyword>
<dbReference type="EMBL" id="ASPP01009811">
    <property type="protein sequence ID" value="ETO23617.1"/>
    <property type="molecule type" value="Genomic_DNA"/>
</dbReference>
<evidence type="ECO:0000313" key="2">
    <source>
        <dbReference type="Proteomes" id="UP000023152"/>
    </source>
</evidence>
<protein>
    <submittedName>
        <fullName evidence="1">Uncharacterized protein</fullName>
    </submittedName>
</protein>
<comment type="caution">
    <text evidence="1">The sequence shown here is derived from an EMBL/GenBank/DDBJ whole genome shotgun (WGS) entry which is preliminary data.</text>
</comment>
<organism evidence="1 2">
    <name type="scientific">Reticulomyxa filosa</name>
    <dbReference type="NCBI Taxonomy" id="46433"/>
    <lineage>
        <taxon>Eukaryota</taxon>
        <taxon>Sar</taxon>
        <taxon>Rhizaria</taxon>
        <taxon>Retaria</taxon>
        <taxon>Foraminifera</taxon>
        <taxon>Monothalamids</taxon>
        <taxon>Reticulomyxidae</taxon>
        <taxon>Reticulomyxa</taxon>
    </lineage>
</organism>
<name>X6NE42_RETFI</name>
<sequence length="268" mass="31481">MDLFAYFFENRFCHSKIMYAFVIPIENLYNCHVKNTDCFIYLQHLSCFKNFKTNLNISMGGCASDNAKDGTRSAETAGISSVENNSDLVEVRDPTSGNNICERTEKISLRFEKHHRRPIFVSLYHLNESFEQIPPKVLKIALFAFLLPRRWVFMIGEDWTKDTIYTANLKLKPELRRLIYEKDMENMVLWIHPRFDRSSNDYKQGKSGWSEANIKLGKTKDLTNNCSQPQQSIPHRFVWANTNHSSLNPVVLNEESFLEQYQRFRDSW</sequence>
<proteinExistence type="predicted"/>
<dbReference type="Proteomes" id="UP000023152">
    <property type="component" value="Unassembled WGS sequence"/>
</dbReference>
<evidence type="ECO:0000313" key="1">
    <source>
        <dbReference type="EMBL" id="ETO23617.1"/>
    </source>
</evidence>
<accession>X6NE42</accession>
<reference evidence="1 2" key="1">
    <citation type="journal article" date="2013" name="Curr. Biol.">
        <title>The Genome of the Foraminiferan Reticulomyxa filosa.</title>
        <authorList>
            <person name="Glockner G."/>
            <person name="Hulsmann N."/>
            <person name="Schleicher M."/>
            <person name="Noegel A.A."/>
            <person name="Eichinger L."/>
            <person name="Gallinger C."/>
            <person name="Pawlowski J."/>
            <person name="Sierra R."/>
            <person name="Euteneuer U."/>
            <person name="Pillet L."/>
            <person name="Moustafa A."/>
            <person name="Platzer M."/>
            <person name="Groth M."/>
            <person name="Szafranski K."/>
            <person name="Schliwa M."/>
        </authorList>
    </citation>
    <scope>NUCLEOTIDE SEQUENCE [LARGE SCALE GENOMIC DNA]</scope>
</reference>
<gene>
    <name evidence="1" type="ORF">RFI_13562</name>
</gene>
<feature type="non-terminal residue" evidence="1">
    <location>
        <position position="268"/>
    </location>
</feature>